<protein>
    <submittedName>
        <fullName evidence="1">DUF4238 domain-containing protein</fullName>
    </submittedName>
</protein>
<organism evidence="1">
    <name type="scientific">Sulfitobacter litoralis</name>
    <dbReference type="NCBI Taxonomy" id="335975"/>
    <lineage>
        <taxon>Bacteria</taxon>
        <taxon>Pseudomonadati</taxon>
        <taxon>Pseudomonadota</taxon>
        <taxon>Alphaproteobacteria</taxon>
        <taxon>Rhodobacterales</taxon>
        <taxon>Roseobacteraceae</taxon>
        <taxon>Sulfitobacter</taxon>
    </lineage>
</organism>
<proteinExistence type="predicted"/>
<reference evidence="1" key="1">
    <citation type="journal article" date="2020" name="mSystems">
        <title>Genome- and Community-Level Interaction Insights into Carbon Utilization and Element Cycling Functions of Hydrothermarchaeota in Hydrothermal Sediment.</title>
        <authorList>
            <person name="Zhou Z."/>
            <person name="Liu Y."/>
            <person name="Xu W."/>
            <person name="Pan J."/>
            <person name="Luo Z.H."/>
            <person name="Li M."/>
        </authorList>
    </citation>
    <scope>NUCLEOTIDE SEQUENCE [LARGE SCALE GENOMIC DNA]</scope>
    <source>
        <strain evidence="1">HyVt-323</strain>
    </source>
</reference>
<name>A0A7V1F291_9RHOB</name>
<dbReference type="Pfam" id="PF14022">
    <property type="entry name" value="DUF4238"/>
    <property type="match status" value="1"/>
</dbReference>
<dbReference type="EMBL" id="DRFN01000016">
    <property type="protein sequence ID" value="HDZ51320.1"/>
    <property type="molecule type" value="Genomic_DNA"/>
</dbReference>
<dbReference type="Proteomes" id="UP000885704">
    <property type="component" value="Unassembled WGS sequence"/>
</dbReference>
<sequence>MGQKRSRRHHYVAESFQKRFCSNANKLWYAERNTAGKIVLEERTPKGCFWEANLNTTLENDTPSDKLEKGFWWALDQDVSELLAEIDQIFASGKIPTIEGEALDQFKLMFATIARRSPDASALPSPVDIGLKYQQKLKSYFQAHGIHGQPKHEDPVWLRQNGRSILAKAKASSPKMVIGALREYVVRWAVPEGKSSFILGSKSVYRAHGGGGSGHLDDPKTQLYWPISPKLALVLLRAPSTQFPMVSSLPTHQVRAWNQNICKTSYSCGSHSQALLRSLLNR</sequence>
<dbReference type="RefSeq" id="WP_273052599.1">
    <property type="nucleotide sequence ID" value="NZ_DRFN01000016.1"/>
</dbReference>
<dbReference type="InterPro" id="IPR025332">
    <property type="entry name" value="DUF4238"/>
</dbReference>
<comment type="caution">
    <text evidence="1">The sequence shown here is derived from an EMBL/GenBank/DDBJ whole genome shotgun (WGS) entry which is preliminary data.</text>
</comment>
<evidence type="ECO:0000313" key="1">
    <source>
        <dbReference type="EMBL" id="HDZ51320.1"/>
    </source>
</evidence>
<gene>
    <name evidence="1" type="ORF">ENH63_05950</name>
</gene>
<accession>A0A7V1F291</accession>
<dbReference type="AlphaFoldDB" id="A0A7V1F291"/>